<feature type="compositionally biased region" description="Low complexity" evidence="6">
    <location>
        <begin position="36"/>
        <end position="45"/>
    </location>
</feature>
<dbReference type="OrthoDB" id="7051771at2"/>
<reference evidence="9 10" key="1">
    <citation type="submission" date="2018-06" db="EMBL/GenBank/DDBJ databases">
        <title>Draft genome sequence of Modestobacter versicolor CP153-2.</title>
        <authorList>
            <person name="Gundlapally S.R."/>
        </authorList>
    </citation>
    <scope>NUCLEOTIDE SEQUENCE [LARGE SCALE GENOMIC DNA]</scope>
    <source>
        <strain evidence="9 10">CP153-2</strain>
    </source>
</reference>
<feature type="domain" description="SSD" evidence="8">
    <location>
        <begin position="190"/>
        <end position="331"/>
    </location>
</feature>
<dbReference type="InterPro" id="IPR000731">
    <property type="entry name" value="SSD"/>
</dbReference>
<evidence type="ECO:0000256" key="3">
    <source>
        <dbReference type="ARBA" id="ARBA00022692"/>
    </source>
</evidence>
<proteinExistence type="predicted"/>
<evidence type="ECO:0000313" key="9">
    <source>
        <dbReference type="EMBL" id="PZA22370.1"/>
    </source>
</evidence>
<name>A0A323VDU2_9ACTN</name>
<sequence length="715" mass="73006">MVRIARWSATHRWTVVGLWLLAVVLAVVVGSATGTNTLSGAESGSGESGRADVVLDDAGFPDPPTEQVLVQTRDGSAIGPEGTSAANAVAAAVRSLDEVAEVGDPVPSLDGTALLVPVTLDVGDLTGGDAWEAGEDAVGPVLDAVAGVQADHPDLWVTESGGSSIGSVVGEQLDDDFQRAEFLSLPVTLAVLLVAFGALLAAGVPLLLGITAVGGALGLVSLVSQLRPIDESTSSVVLLIGMAVGVDYALFYVRRVREERRHGAGTGLAVELAAATSGRAVLTSGIAVAVAMSGMYLAGNAVFTSFATGTILVVAVSVIGSLTVLPATLALLGRGIERPRVPLIGRLVGRTDDSRVWGAVVRRVVARPGISLAVGAGVLLAVAVPAIGMKTAMPGIDALSRDSEVVRAYDAIAVAYPQEGTTDEVVLWRADGDELDAPAVRAAVAELTAALPDPTAAGEVEFNPAGTVARVSIAGAGEADSADAVAGLERLREDLVPGTVGDLPGVTTAVTGDTAGSLDFGSTMSDRLPVVIGFVLALTIVVLTVAFRSLAVALIAAVLTLLSVGAAYGVLVLVFQSTWAEGLLGFTSTGSIVSWLPLFLFVVLFGLSMDYHVFVVSRVREAAQAGIPMQQAITTGVTRSAGVVTSAAVVMVAVFSIFATLSMLEFKQLGVGLAVAVLIDATLVRGVLLPATMALLGERTWWLPRWLHRLPAASH</sequence>
<dbReference type="PROSITE" id="PS50156">
    <property type="entry name" value="SSD"/>
    <property type="match status" value="1"/>
</dbReference>
<dbReference type="EMBL" id="QKNV01000035">
    <property type="protein sequence ID" value="PZA22370.1"/>
    <property type="molecule type" value="Genomic_DNA"/>
</dbReference>
<feature type="transmembrane region" description="Helical" evidence="7">
    <location>
        <begin position="528"/>
        <end position="547"/>
    </location>
</feature>
<feature type="transmembrane region" description="Helical" evidence="7">
    <location>
        <begin position="311"/>
        <end position="332"/>
    </location>
</feature>
<dbReference type="GO" id="GO:0005886">
    <property type="term" value="C:plasma membrane"/>
    <property type="evidence" value="ECO:0007669"/>
    <property type="project" value="UniProtKB-SubCell"/>
</dbReference>
<evidence type="ECO:0000259" key="8">
    <source>
        <dbReference type="PROSITE" id="PS50156"/>
    </source>
</evidence>
<dbReference type="Pfam" id="PF03176">
    <property type="entry name" value="MMPL"/>
    <property type="match status" value="2"/>
</dbReference>
<dbReference type="Gene3D" id="1.20.1640.10">
    <property type="entry name" value="Multidrug efflux transporter AcrB transmembrane domain"/>
    <property type="match status" value="2"/>
</dbReference>
<keyword evidence="4 7" id="KW-1133">Transmembrane helix</keyword>
<comment type="caution">
    <text evidence="9">The sequence shown here is derived from an EMBL/GenBank/DDBJ whole genome shotgun (WGS) entry which is preliminary data.</text>
</comment>
<comment type="subcellular location">
    <subcellularLocation>
        <location evidence="1">Cell membrane</location>
        <topology evidence="1">Multi-pass membrane protein</topology>
    </subcellularLocation>
</comment>
<gene>
    <name evidence="9" type="ORF">DMO24_05370</name>
</gene>
<feature type="transmembrane region" description="Helical" evidence="7">
    <location>
        <begin position="595"/>
        <end position="616"/>
    </location>
</feature>
<keyword evidence="3 7" id="KW-0812">Transmembrane</keyword>
<dbReference type="Proteomes" id="UP000247602">
    <property type="component" value="Unassembled WGS sequence"/>
</dbReference>
<dbReference type="AlphaFoldDB" id="A0A323VDU2"/>
<keyword evidence="10" id="KW-1185">Reference proteome</keyword>
<evidence type="ECO:0000256" key="2">
    <source>
        <dbReference type="ARBA" id="ARBA00022475"/>
    </source>
</evidence>
<dbReference type="InterPro" id="IPR050545">
    <property type="entry name" value="Mycobact_MmpL"/>
</dbReference>
<evidence type="ECO:0000256" key="1">
    <source>
        <dbReference type="ARBA" id="ARBA00004651"/>
    </source>
</evidence>
<accession>A0A323VDU2</accession>
<evidence type="ECO:0000256" key="6">
    <source>
        <dbReference type="SAM" id="MobiDB-lite"/>
    </source>
</evidence>
<feature type="transmembrane region" description="Helical" evidence="7">
    <location>
        <begin position="236"/>
        <end position="253"/>
    </location>
</feature>
<dbReference type="PANTHER" id="PTHR33406:SF13">
    <property type="entry name" value="MEMBRANE PROTEIN YDFJ"/>
    <property type="match status" value="1"/>
</dbReference>
<evidence type="ECO:0000256" key="4">
    <source>
        <dbReference type="ARBA" id="ARBA00022989"/>
    </source>
</evidence>
<feature type="transmembrane region" description="Helical" evidence="7">
    <location>
        <begin position="182"/>
        <end position="201"/>
    </location>
</feature>
<feature type="transmembrane region" description="Helical" evidence="7">
    <location>
        <begin position="554"/>
        <end position="575"/>
    </location>
</feature>
<feature type="transmembrane region" description="Helical" evidence="7">
    <location>
        <begin position="206"/>
        <end position="224"/>
    </location>
</feature>
<feature type="transmembrane region" description="Helical" evidence="7">
    <location>
        <begin position="637"/>
        <end position="659"/>
    </location>
</feature>
<dbReference type="PANTHER" id="PTHR33406">
    <property type="entry name" value="MEMBRANE PROTEIN MJ1562-RELATED"/>
    <property type="match status" value="1"/>
</dbReference>
<keyword evidence="2" id="KW-1003">Cell membrane</keyword>
<evidence type="ECO:0000256" key="5">
    <source>
        <dbReference type="ARBA" id="ARBA00023136"/>
    </source>
</evidence>
<feature type="transmembrane region" description="Helical" evidence="7">
    <location>
        <begin position="370"/>
        <end position="389"/>
    </location>
</feature>
<dbReference type="SUPFAM" id="SSF82866">
    <property type="entry name" value="Multidrug efflux transporter AcrB transmembrane domain"/>
    <property type="match status" value="2"/>
</dbReference>
<evidence type="ECO:0000313" key="10">
    <source>
        <dbReference type="Proteomes" id="UP000247602"/>
    </source>
</evidence>
<feature type="region of interest" description="Disordered" evidence="6">
    <location>
        <begin position="36"/>
        <end position="58"/>
    </location>
</feature>
<dbReference type="InterPro" id="IPR004869">
    <property type="entry name" value="MMPL_dom"/>
</dbReference>
<organism evidence="9 10">
    <name type="scientific">Modestobacter versicolor</name>
    <dbReference type="NCBI Taxonomy" id="429133"/>
    <lineage>
        <taxon>Bacteria</taxon>
        <taxon>Bacillati</taxon>
        <taxon>Actinomycetota</taxon>
        <taxon>Actinomycetes</taxon>
        <taxon>Geodermatophilales</taxon>
        <taxon>Geodermatophilaceae</taxon>
        <taxon>Modestobacter</taxon>
    </lineage>
</organism>
<protein>
    <submittedName>
        <fullName evidence="9">MMPL family transporter</fullName>
    </submittedName>
</protein>
<feature type="transmembrane region" description="Helical" evidence="7">
    <location>
        <begin position="280"/>
        <end position="299"/>
    </location>
</feature>
<feature type="transmembrane region" description="Helical" evidence="7">
    <location>
        <begin position="671"/>
        <end position="696"/>
    </location>
</feature>
<evidence type="ECO:0000256" key="7">
    <source>
        <dbReference type="SAM" id="Phobius"/>
    </source>
</evidence>
<keyword evidence="5 7" id="KW-0472">Membrane</keyword>